<evidence type="ECO:0000256" key="9">
    <source>
        <dbReference type="ARBA" id="ARBA00023157"/>
    </source>
</evidence>
<accession>A0ABQ7T990</accession>
<feature type="transmembrane region" description="Helical" evidence="14">
    <location>
        <begin position="283"/>
        <end position="302"/>
    </location>
</feature>
<organism evidence="16 17">
    <name type="scientific">Phrynosoma platyrhinos</name>
    <name type="common">Desert horned lizard</name>
    <dbReference type="NCBI Taxonomy" id="52577"/>
    <lineage>
        <taxon>Eukaryota</taxon>
        <taxon>Metazoa</taxon>
        <taxon>Chordata</taxon>
        <taxon>Craniata</taxon>
        <taxon>Vertebrata</taxon>
        <taxon>Euteleostomi</taxon>
        <taxon>Lepidosauria</taxon>
        <taxon>Squamata</taxon>
        <taxon>Bifurcata</taxon>
        <taxon>Unidentata</taxon>
        <taxon>Episquamata</taxon>
        <taxon>Toxicofera</taxon>
        <taxon>Iguania</taxon>
        <taxon>Phrynosomatidae</taxon>
        <taxon>Phrynosomatinae</taxon>
        <taxon>Phrynosoma</taxon>
    </lineage>
</organism>
<dbReference type="PROSITE" id="PS00237">
    <property type="entry name" value="G_PROTEIN_RECEP_F1_1"/>
    <property type="match status" value="1"/>
</dbReference>
<evidence type="ECO:0000256" key="13">
    <source>
        <dbReference type="RuleBase" id="RU000688"/>
    </source>
</evidence>
<dbReference type="PROSITE" id="PS50262">
    <property type="entry name" value="G_PROTEIN_RECEP_F1_2"/>
    <property type="match status" value="2"/>
</dbReference>
<feature type="transmembrane region" description="Helical" evidence="14">
    <location>
        <begin position="56"/>
        <end position="75"/>
    </location>
</feature>
<evidence type="ECO:0000256" key="6">
    <source>
        <dbReference type="ARBA" id="ARBA00022989"/>
    </source>
</evidence>
<keyword evidence="2" id="KW-1003">Cell membrane</keyword>
<keyword evidence="4 13" id="KW-0812">Transmembrane</keyword>
<sequence length="489" mass="54943">MELTDRTTAEEFILLGFGGGQQKRFLLFILFTILYILTMEENVTIITLVLLDTHLAWLPMYILLSNFSWLEMCYLTTTMPRMLFDLVSPDGTISFHACFFQFYVFFSLGNTECFFLSGMALDRYLAICLDSSSHSGDKALLRFHPEKPRYQSFTGQQPFRMKKVVVLAEESQKEGHLHVDQVNETSLVTGFILLGFPSLSRLFHLLLCSLLSTCYAFTLVGNLCIILAVLWDSRLSHLPMYILLGNFSGLEICYVTTTMPRMLSDLASPQPSVISFQGCFLQFYFFFSMGTTESFLLAAMALDRYLAISHPLRYPILMSPRFCFTLAASCWVSGFLWFLVPIVLISQLHFCGSNVLDHFLCDPGPLLASSCSPAHRTELAFYSLSSIAIFGPFLFIVGSYAAVLRAVMKLSSTARRKKAFSTCTSHLAVVSLFYGSIMVTYVVPEASGGSNKVVTLFYSVVTPLLNPLIYSLRNKEMKDALKRTILGGH</sequence>
<evidence type="ECO:0000256" key="12">
    <source>
        <dbReference type="ARBA" id="ARBA00023224"/>
    </source>
</evidence>
<dbReference type="CDD" id="cd15913">
    <property type="entry name" value="7tmA_OR11G-like"/>
    <property type="match status" value="1"/>
</dbReference>
<dbReference type="Pfam" id="PF13853">
    <property type="entry name" value="7tm_4"/>
    <property type="match status" value="1"/>
</dbReference>
<evidence type="ECO:0000256" key="4">
    <source>
        <dbReference type="ARBA" id="ARBA00022692"/>
    </source>
</evidence>
<evidence type="ECO:0000256" key="11">
    <source>
        <dbReference type="ARBA" id="ARBA00023180"/>
    </source>
</evidence>
<dbReference type="InterPro" id="IPR000725">
    <property type="entry name" value="Olfact_rcpt"/>
</dbReference>
<evidence type="ECO:0000256" key="5">
    <source>
        <dbReference type="ARBA" id="ARBA00022725"/>
    </source>
</evidence>
<gene>
    <name evidence="16" type="ORF">JD844_001200</name>
</gene>
<dbReference type="PANTHER" id="PTHR24242:SF227">
    <property type="entry name" value="OLFACTORY RECEPTOR"/>
    <property type="match status" value="1"/>
</dbReference>
<dbReference type="EMBL" id="JAIPUX010000521">
    <property type="protein sequence ID" value="KAH0626290.1"/>
    <property type="molecule type" value="Genomic_DNA"/>
</dbReference>
<dbReference type="InterPro" id="IPR050939">
    <property type="entry name" value="Olfactory_GPCR1"/>
</dbReference>
<feature type="transmembrane region" description="Helical" evidence="14">
    <location>
        <begin position="202"/>
        <end position="231"/>
    </location>
</feature>
<comment type="similarity">
    <text evidence="13">Belongs to the G-protein coupled receptor 1 family.</text>
</comment>
<dbReference type="PRINTS" id="PR00245">
    <property type="entry name" value="OLFACTORYR"/>
</dbReference>
<feature type="domain" description="G-protein coupled receptors family 1 profile" evidence="15">
    <location>
        <begin position="221"/>
        <end position="470"/>
    </location>
</feature>
<keyword evidence="9" id="KW-1015">Disulfide bond</keyword>
<dbReference type="InterPro" id="IPR017452">
    <property type="entry name" value="GPCR_Rhodpsn_7TM"/>
</dbReference>
<keyword evidence="3" id="KW-0716">Sensory transduction</keyword>
<evidence type="ECO:0000256" key="8">
    <source>
        <dbReference type="ARBA" id="ARBA00023136"/>
    </source>
</evidence>
<feature type="transmembrane region" description="Helical" evidence="14">
    <location>
        <begin position="419"/>
        <end position="443"/>
    </location>
</feature>
<dbReference type="Gene3D" id="1.20.1070.10">
    <property type="entry name" value="Rhodopsin 7-helix transmembrane proteins"/>
    <property type="match status" value="2"/>
</dbReference>
<feature type="transmembrane region" description="Helical" evidence="14">
    <location>
        <begin position="87"/>
        <end position="106"/>
    </location>
</feature>
<keyword evidence="7 13" id="KW-0297">G-protein coupled receptor</keyword>
<comment type="subcellular location">
    <subcellularLocation>
        <location evidence="1">Cell membrane</location>
        <topology evidence="1">Multi-pass membrane protein</topology>
    </subcellularLocation>
</comment>
<keyword evidence="6 14" id="KW-1133">Transmembrane helix</keyword>
<comment type="caution">
    <text evidence="16">The sequence shown here is derived from an EMBL/GenBank/DDBJ whole genome shotgun (WGS) entry which is preliminary data.</text>
</comment>
<reference evidence="16 17" key="1">
    <citation type="journal article" date="2022" name="Gigascience">
        <title>A chromosome-level genome assembly and annotation of the desert horned lizard, Phrynosoma platyrhinos, provides insight into chromosomal rearrangements among reptiles.</title>
        <authorList>
            <person name="Koochekian N."/>
            <person name="Ascanio A."/>
            <person name="Farleigh K."/>
            <person name="Card D.C."/>
            <person name="Schield D.R."/>
            <person name="Castoe T.A."/>
            <person name="Jezkova T."/>
        </authorList>
    </citation>
    <scope>NUCLEOTIDE SEQUENCE [LARGE SCALE GENOMIC DNA]</scope>
    <source>
        <strain evidence="16">NK-2021</strain>
    </source>
</reference>
<protein>
    <recommendedName>
        <fullName evidence="15">G-protein coupled receptors family 1 profile domain-containing protein</fullName>
    </recommendedName>
</protein>
<evidence type="ECO:0000256" key="2">
    <source>
        <dbReference type="ARBA" id="ARBA00022475"/>
    </source>
</evidence>
<feature type="transmembrane region" description="Helical" evidence="14">
    <location>
        <begin position="243"/>
        <end position="263"/>
    </location>
</feature>
<dbReference type="Proteomes" id="UP000826234">
    <property type="component" value="Unassembled WGS sequence"/>
</dbReference>
<keyword evidence="17" id="KW-1185">Reference proteome</keyword>
<evidence type="ECO:0000256" key="1">
    <source>
        <dbReference type="ARBA" id="ARBA00004651"/>
    </source>
</evidence>
<evidence type="ECO:0000313" key="17">
    <source>
        <dbReference type="Proteomes" id="UP000826234"/>
    </source>
</evidence>
<evidence type="ECO:0000313" key="16">
    <source>
        <dbReference type="EMBL" id="KAH0626290.1"/>
    </source>
</evidence>
<dbReference type="PANTHER" id="PTHR24242">
    <property type="entry name" value="G-PROTEIN COUPLED RECEPTOR"/>
    <property type="match status" value="1"/>
</dbReference>
<keyword evidence="11" id="KW-0325">Glycoprotein</keyword>
<evidence type="ECO:0000259" key="15">
    <source>
        <dbReference type="PROSITE" id="PS50262"/>
    </source>
</evidence>
<dbReference type="Pfam" id="PF00001">
    <property type="entry name" value="7tm_1"/>
    <property type="match status" value="1"/>
</dbReference>
<evidence type="ECO:0000256" key="10">
    <source>
        <dbReference type="ARBA" id="ARBA00023170"/>
    </source>
</evidence>
<keyword evidence="12 13" id="KW-0807">Transducer</keyword>
<feature type="transmembrane region" description="Helical" evidence="14">
    <location>
        <begin position="25"/>
        <end position="50"/>
    </location>
</feature>
<evidence type="ECO:0000256" key="3">
    <source>
        <dbReference type="ARBA" id="ARBA00022606"/>
    </source>
</evidence>
<dbReference type="PRINTS" id="PR00237">
    <property type="entry name" value="GPCRRHODOPSN"/>
</dbReference>
<dbReference type="InterPro" id="IPR000276">
    <property type="entry name" value="GPCR_Rhodpsn"/>
</dbReference>
<feature type="transmembrane region" description="Helical" evidence="14">
    <location>
        <begin position="455"/>
        <end position="473"/>
    </location>
</feature>
<feature type="domain" description="G-protein coupled receptors family 1 profile" evidence="15">
    <location>
        <begin position="41"/>
        <end position="145"/>
    </location>
</feature>
<keyword evidence="10 13" id="KW-0675">Receptor</keyword>
<evidence type="ECO:0000256" key="14">
    <source>
        <dbReference type="SAM" id="Phobius"/>
    </source>
</evidence>
<evidence type="ECO:0000256" key="7">
    <source>
        <dbReference type="ARBA" id="ARBA00023040"/>
    </source>
</evidence>
<keyword evidence="8 14" id="KW-0472">Membrane</keyword>
<name>A0ABQ7T990_PHRPL</name>
<feature type="transmembrane region" description="Helical" evidence="14">
    <location>
        <begin position="322"/>
        <end position="345"/>
    </location>
</feature>
<dbReference type="SUPFAM" id="SSF81321">
    <property type="entry name" value="Family A G protein-coupled receptor-like"/>
    <property type="match status" value="2"/>
</dbReference>
<feature type="transmembrane region" description="Helical" evidence="14">
    <location>
        <begin position="379"/>
        <end position="407"/>
    </location>
</feature>
<proteinExistence type="inferred from homology"/>
<keyword evidence="5" id="KW-0552">Olfaction</keyword>